<dbReference type="RefSeq" id="WP_161858960.1">
    <property type="nucleotide sequence ID" value="NZ_CP047491.1"/>
</dbReference>
<dbReference type="Proteomes" id="UP000563601">
    <property type="component" value="Unassembled WGS sequence"/>
</dbReference>
<protein>
    <recommendedName>
        <fullName evidence="6">Lipoprotein</fullName>
    </recommendedName>
</protein>
<keyword evidence="4" id="KW-1185">Reference proteome</keyword>
<dbReference type="AlphaFoldDB" id="A0A6P1TDB1"/>
<evidence type="ECO:0000313" key="5">
    <source>
        <dbReference type="Proteomes" id="UP000563601"/>
    </source>
</evidence>
<dbReference type="EMBL" id="CP047491">
    <property type="protein sequence ID" value="QHQ39643.1"/>
    <property type="molecule type" value="Genomic_DNA"/>
</dbReference>
<feature type="transmembrane region" description="Helical" evidence="1">
    <location>
        <begin position="21"/>
        <end position="46"/>
    </location>
</feature>
<evidence type="ECO:0000256" key="1">
    <source>
        <dbReference type="SAM" id="Phobius"/>
    </source>
</evidence>
<keyword evidence="1" id="KW-0472">Membrane</keyword>
<name>A0A6P1TDB1_9GAMM</name>
<reference evidence="2 5" key="2">
    <citation type="submission" date="2020-08" db="EMBL/GenBank/DDBJ databases">
        <title>Genomic Encyclopedia of Type Strains, Phase IV (KMG-IV): sequencing the most valuable type-strain genomes for metagenomic binning, comparative biology and taxonomic classification.</title>
        <authorList>
            <person name="Goeker M."/>
        </authorList>
    </citation>
    <scope>NUCLEOTIDE SEQUENCE [LARGE SCALE GENOMIC DNA]</scope>
    <source>
        <strain evidence="2 5">DSM 11525</strain>
    </source>
</reference>
<reference evidence="3 4" key="1">
    <citation type="submission" date="2020-01" db="EMBL/GenBank/DDBJ databases">
        <title>The possibility of degradation of plastic by Microbulbifer hydrolyticus IRE-31.</title>
        <authorList>
            <person name="Liu L."/>
        </authorList>
    </citation>
    <scope>NUCLEOTIDE SEQUENCE [LARGE SCALE GENOMIC DNA]</scope>
    <source>
        <strain evidence="3 4">IRE-31</strain>
    </source>
</reference>
<keyword evidence="1" id="KW-0812">Transmembrane</keyword>
<evidence type="ECO:0000313" key="3">
    <source>
        <dbReference type="EMBL" id="QHQ39643.1"/>
    </source>
</evidence>
<organism evidence="2 5">
    <name type="scientific">Microbulbifer hydrolyticus</name>
    <dbReference type="NCBI Taxonomy" id="48074"/>
    <lineage>
        <taxon>Bacteria</taxon>
        <taxon>Pseudomonadati</taxon>
        <taxon>Pseudomonadota</taxon>
        <taxon>Gammaproteobacteria</taxon>
        <taxon>Cellvibrionales</taxon>
        <taxon>Microbulbiferaceae</taxon>
        <taxon>Microbulbifer</taxon>
    </lineage>
</organism>
<evidence type="ECO:0008006" key="6">
    <source>
        <dbReference type="Google" id="ProtNLM"/>
    </source>
</evidence>
<evidence type="ECO:0000313" key="2">
    <source>
        <dbReference type="EMBL" id="MBB5211956.1"/>
    </source>
</evidence>
<dbReference type="EMBL" id="JACHHR010000003">
    <property type="protein sequence ID" value="MBB5211956.1"/>
    <property type="molecule type" value="Genomic_DNA"/>
</dbReference>
<evidence type="ECO:0000313" key="4">
    <source>
        <dbReference type="Proteomes" id="UP000464675"/>
    </source>
</evidence>
<proteinExistence type="predicted"/>
<sequence length="188" mass="21348">MDSTKLVRRNRRKTGRYISGEIVPSYLLIIGILFSVTGCTAIPYAVNCIDAKIPREAPSEPVEYRVSFKNIHAEAEVSRTLICQEFYDAQCSTKGNGWSMRQLNDPRPVELLASNGSVVRVLIPYCNQMVIGTTKLSNLNKYLMPENVYIEASEIPNSQPYYIEDEKGTLYFDIPYELRLENITRPGN</sequence>
<keyword evidence="1" id="KW-1133">Transmembrane helix</keyword>
<dbReference type="OrthoDB" id="6293256at2"/>
<accession>A0A6P1TDB1</accession>
<dbReference type="Proteomes" id="UP000464675">
    <property type="component" value="Chromosome"/>
</dbReference>
<gene>
    <name evidence="3" type="ORF">GTQ55_12035</name>
    <name evidence="2" type="ORF">HNQ53_002181</name>
</gene>